<dbReference type="InterPro" id="IPR016142">
    <property type="entry name" value="Citrate_synth-like_lrg_a-sub"/>
</dbReference>
<keyword evidence="10" id="KW-1185">Reference proteome</keyword>
<dbReference type="NCBIfam" id="NF009006">
    <property type="entry name" value="PRK12351.1"/>
    <property type="match status" value="1"/>
</dbReference>
<accession>A0A329MSC8</accession>
<dbReference type="AlphaFoldDB" id="A0A329MSC8"/>
<evidence type="ECO:0000313" key="10">
    <source>
        <dbReference type="Proteomes" id="UP000250369"/>
    </source>
</evidence>
<dbReference type="InterPro" id="IPR002020">
    <property type="entry name" value="Citrate_synthase"/>
</dbReference>
<dbReference type="SUPFAM" id="SSF48256">
    <property type="entry name" value="Citrate synthase"/>
    <property type="match status" value="1"/>
</dbReference>
<dbReference type="RefSeq" id="WP_113028954.1">
    <property type="nucleotide sequence ID" value="NZ_QMFB01000001.1"/>
</dbReference>
<dbReference type="PROSITE" id="PS00480">
    <property type="entry name" value="CITRATE_SYNTHASE"/>
    <property type="match status" value="1"/>
</dbReference>
<protein>
    <recommendedName>
        <fullName evidence="6">Citrate synthase</fullName>
    </recommendedName>
</protein>
<dbReference type="InterPro" id="IPR024176">
    <property type="entry name" value="Citrate_synthase_bac-typ"/>
</dbReference>
<keyword evidence="4 6" id="KW-0808">Transferase</keyword>
<dbReference type="Gene3D" id="1.10.580.10">
    <property type="entry name" value="Citrate Synthase, domain 1"/>
    <property type="match status" value="1"/>
</dbReference>
<sequence length="373" mass="41938">MTANKTGGLADVIAGQTAICTVGKSGKNLHYRGYSIADLAASASFEETAYLLIYGKLPGQAELRQYRNKLAELRRLPDKLRKVLELLPGTAHPMDVLRTGCSALAAFEPEEDGWSETDIADRLLACFPTMLLYWHNHHANVNRTNAVIADERIAAYFLRLLHGCEPEEEHVKALDVSLTLYAEHEFNASTFAARVTASTRSDMYSAVTTGIGTLRGPLHGGANEAAMELIERFQNPDEAEEGIMRLLEQRQLIMGFGHRVYTVSDPRSDIIKHWSKKLSEKAGNNRMYAVSERIEEVMRREKKLFPNLDFYSASVYRLMEIPTRMFTPLFVFSRISGWAAHIIEQRANNRLIRPSADYAGPEPLAWLPLAERP</sequence>
<evidence type="ECO:0000256" key="4">
    <source>
        <dbReference type="ARBA" id="ARBA00022679"/>
    </source>
</evidence>
<evidence type="ECO:0000256" key="1">
    <source>
        <dbReference type="ARBA" id="ARBA00004751"/>
    </source>
</evidence>
<dbReference type="UniPathway" id="UPA00223"/>
<dbReference type="GO" id="GO:0036440">
    <property type="term" value="F:citrate synthase activity"/>
    <property type="evidence" value="ECO:0007669"/>
    <property type="project" value="UniProtKB-EC"/>
</dbReference>
<dbReference type="GO" id="GO:0006099">
    <property type="term" value="P:tricarboxylic acid cycle"/>
    <property type="evidence" value="ECO:0007669"/>
    <property type="project" value="UniProtKB-UniPathway"/>
</dbReference>
<dbReference type="OrthoDB" id="9800864at2"/>
<dbReference type="GO" id="GO:0019679">
    <property type="term" value="P:propionate metabolic process, methylcitrate cycle"/>
    <property type="evidence" value="ECO:0007669"/>
    <property type="project" value="TreeGrafter"/>
</dbReference>
<comment type="pathway">
    <text evidence="1">Carbohydrate metabolism; tricarboxylic acid cycle; isocitrate from oxaloacetate: step 1/2.</text>
</comment>
<dbReference type="PANTHER" id="PTHR11739:SF25">
    <property type="entry name" value="CITRATE SYNTHASE-RELATED PROTEIN DDB_G0287281"/>
    <property type="match status" value="1"/>
</dbReference>
<feature type="active site" evidence="7">
    <location>
        <position position="258"/>
    </location>
</feature>
<evidence type="ECO:0000256" key="2">
    <source>
        <dbReference type="ARBA" id="ARBA00010566"/>
    </source>
</evidence>
<dbReference type="GO" id="GO:0050440">
    <property type="term" value="F:2-methylcitrate synthase activity"/>
    <property type="evidence" value="ECO:0007669"/>
    <property type="project" value="TreeGrafter"/>
</dbReference>
<dbReference type="PRINTS" id="PR00143">
    <property type="entry name" value="CITRTSNTHASE"/>
</dbReference>
<feature type="active site" evidence="7">
    <location>
        <position position="309"/>
    </location>
</feature>
<keyword evidence="3" id="KW-0816">Tricarboxylic acid cycle</keyword>
<dbReference type="FunFam" id="1.10.230.10:FF:000003">
    <property type="entry name" value="Citrate synthase"/>
    <property type="match status" value="1"/>
</dbReference>
<dbReference type="InterPro" id="IPR016143">
    <property type="entry name" value="Citrate_synth-like_sm_a-sub"/>
</dbReference>
<comment type="similarity">
    <text evidence="2 6 8">Belongs to the citrate synthase family.</text>
</comment>
<dbReference type="PIRSF" id="PIRSF001369">
    <property type="entry name" value="Citrate_synth"/>
    <property type="match status" value="1"/>
</dbReference>
<reference evidence="9 10" key="1">
    <citation type="journal article" date="2009" name="Int. J. Syst. Evol. Microbiol.">
        <title>Paenibacillus contaminans sp. nov., isolated from a contaminated laboratory plate.</title>
        <authorList>
            <person name="Chou J.H."/>
            <person name="Lee J.H."/>
            <person name="Lin M.C."/>
            <person name="Chang P.S."/>
            <person name="Arun A.B."/>
            <person name="Young C.C."/>
            <person name="Chen W.M."/>
        </authorList>
    </citation>
    <scope>NUCLEOTIDE SEQUENCE [LARGE SCALE GENOMIC DNA]</scope>
    <source>
        <strain evidence="9 10">CKOBP-6</strain>
    </source>
</reference>
<evidence type="ECO:0000256" key="5">
    <source>
        <dbReference type="ARBA" id="ARBA00049288"/>
    </source>
</evidence>
<comment type="catalytic activity">
    <reaction evidence="5">
        <text>oxaloacetate + acetyl-CoA + H2O = citrate + CoA + H(+)</text>
        <dbReference type="Rhea" id="RHEA:16845"/>
        <dbReference type="ChEBI" id="CHEBI:15377"/>
        <dbReference type="ChEBI" id="CHEBI:15378"/>
        <dbReference type="ChEBI" id="CHEBI:16452"/>
        <dbReference type="ChEBI" id="CHEBI:16947"/>
        <dbReference type="ChEBI" id="CHEBI:57287"/>
        <dbReference type="ChEBI" id="CHEBI:57288"/>
        <dbReference type="EC" id="2.3.3.16"/>
    </reaction>
</comment>
<dbReference type="Gene3D" id="1.10.230.10">
    <property type="entry name" value="Cytochrome P450-Terp, domain 2"/>
    <property type="match status" value="1"/>
</dbReference>
<organism evidence="9 10">
    <name type="scientific">Paenibacillus contaminans</name>
    <dbReference type="NCBI Taxonomy" id="450362"/>
    <lineage>
        <taxon>Bacteria</taxon>
        <taxon>Bacillati</taxon>
        <taxon>Bacillota</taxon>
        <taxon>Bacilli</taxon>
        <taxon>Bacillales</taxon>
        <taxon>Paenibacillaceae</taxon>
        <taxon>Paenibacillus</taxon>
    </lineage>
</organism>
<proteinExistence type="inferred from homology"/>
<evidence type="ECO:0000256" key="8">
    <source>
        <dbReference type="RuleBase" id="RU003406"/>
    </source>
</evidence>
<gene>
    <name evidence="9" type="ORF">DQG23_01160</name>
</gene>
<dbReference type="PANTHER" id="PTHR11739">
    <property type="entry name" value="CITRATE SYNTHASE"/>
    <property type="match status" value="1"/>
</dbReference>
<dbReference type="InterPro" id="IPR019810">
    <property type="entry name" value="Citrate_synthase_AS"/>
</dbReference>
<comment type="caution">
    <text evidence="9">The sequence shown here is derived from an EMBL/GenBank/DDBJ whole genome shotgun (WGS) entry which is preliminary data.</text>
</comment>
<name>A0A329MSC8_9BACL</name>
<dbReference type="EMBL" id="QMFB01000001">
    <property type="protein sequence ID" value="RAV22845.1"/>
    <property type="molecule type" value="Genomic_DNA"/>
</dbReference>
<dbReference type="InterPro" id="IPR036969">
    <property type="entry name" value="Citrate_synthase_sf"/>
</dbReference>
<evidence type="ECO:0000256" key="3">
    <source>
        <dbReference type="ARBA" id="ARBA00022532"/>
    </source>
</evidence>
<dbReference type="Proteomes" id="UP000250369">
    <property type="component" value="Unassembled WGS sequence"/>
</dbReference>
<dbReference type="Pfam" id="PF00285">
    <property type="entry name" value="Citrate_synt"/>
    <property type="match status" value="1"/>
</dbReference>
<evidence type="ECO:0000313" key="9">
    <source>
        <dbReference type="EMBL" id="RAV22845.1"/>
    </source>
</evidence>
<dbReference type="NCBIfam" id="TIGR01800">
    <property type="entry name" value="cit_synth_II"/>
    <property type="match status" value="1"/>
</dbReference>
<dbReference type="InterPro" id="IPR011278">
    <property type="entry name" value="2-MeCitrate/Citrate_synth_II"/>
</dbReference>
<keyword evidence="9" id="KW-0012">Acyltransferase</keyword>
<dbReference type="GO" id="GO:0005975">
    <property type="term" value="P:carbohydrate metabolic process"/>
    <property type="evidence" value="ECO:0007669"/>
    <property type="project" value="TreeGrafter"/>
</dbReference>
<dbReference type="GO" id="GO:0005737">
    <property type="term" value="C:cytoplasm"/>
    <property type="evidence" value="ECO:0007669"/>
    <property type="project" value="InterPro"/>
</dbReference>
<evidence type="ECO:0000256" key="6">
    <source>
        <dbReference type="PIRNR" id="PIRNR001369"/>
    </source>
</evidence>
<evidence type="ECO:0000256" key="7">
    <source>
        <dbReference type="PIRSR" id="PIRSR001369-1"/>
    </source>
</evidence>